<organism evidence="13 14">
    <name type="scientific">Coccomyxa viridis</name>
    <dbReference type="NCBI Taxonomy" id="1274662"/>
    <lineage>
        <taxon>Eukaryota</taxon>
        <taxon>Viridiplantae</taxon>
        <taxon>Chlorophyta</taxon>
        <taxon>core chlorophytes</taxon>
        <taxon>Trebouxiophyceae</taxon>
        <taxon>Trebouxiophyceae incertae sedis</taxon>
        <taxon>Coccomyxaceae</taxon>
        <taxon>Coccomyxa</taxon>
    </lineage>
</organism>
<evidence type="ECO:0000256" key="7">
    <source>
        <dbReference type="ARBA" id="ARBA00022840"/>
    </source>
</evidence>
<feature type="domain" description="tRNA synthetases class I catalytic" evidence="12">
    <location>
        <begin position="75"/>
        <end position="520"/>
    </location>
</feature>
<keyword evidence="14" id="KW-1185">Reference proteome</keyword>
<evidence type="ECO:0000256" key="10">
    <source>
        <dbReference type="ARBA" id="ARBA00031499"/>
    </source>
</evidence>
<keyword evidence="3" id="KW-0436">Ligase</keyword>
<evidence type="ECO:0000256" key="8">
    <source>
        <dbReference type="ARBA" id="ARBA00022917"/>
    </source>
</evidence>
<feature type="region of interest" description="Disordered" evidence="11">
    <location>
        <begin position="721"/>
        <end position="762"/>
    </location>
</feature>
<reference evidence="13 14" key="1">
    <citation type="submission" date="2024-06" db="EMBL/GenBank/DDBJ databases">
        <authorList>
            <person name="Kraege A."/>
            <person name="Thomma B."/>
        </authorList>
    </citation>
    <scope>NUCLEOTIDE SEQUENCE [LARGE SCALE GENOMIC DNA]</scope>
</reference>
<dbReference type="EMBL" id="CAXHTA020000017">
    <property type="protein sequence ID" value="CAL5227811.1"/>
    <property type="molecule type" value="Genomic_DNA"/>
</dbReference>
<keyword evidence="6" id="KW-0862">Zinc</keyword>
<name>A0ABP1G6B9_9CHLO</name>
<comment type="caution">
    <text evidence="13">The sequence shown here is derived from an EMBL/GenBank/DDBJ whole genome shotgun (WGS) entry which is preliminary data.</text>
</comment>
<keyword evidence="7" id="KW-0067">ATP-binding</keyword>
<dbReference type="PANTHER" id="PTHR10890">
    <property type="entry name" value="CYSTEINYL-TRNA SYNTHETASE"/>
    <property type="match status" value="1"/>
</dbReference>
<dbReference type="PANTHER" id="PTHR10890:SF3">
    <property type="entry name" value="CYSTEINE--TRNA LIGASE, CYTOPLASMIC"/>
    <property type="match status" value="1"/>
</dbReference>
<evidence type="ECO:0000256" key="11">
    <source>
        <dbReference type="SAM" id="MobiDB-lite"/>
    </source>
</evidence>
<gene>
    <name evidence="13" type="primary">g10837</name>
    <name evidence="13" type="ORF">VP750_LOCUS9717</name>
</gene>
<evidence type="ECO:0000256" key="3">
    <source>
        <dbReference type="ARBA" id="ARBA00022598"/>
    </source>
</evidence>
<comment type="cofactor">
    <cofactor evidence="1">
        <name>Zn(2+)</name>
        <dbReference type="ChEBI" id="CHEBI:29105"/>
    </cofactor>
</comment>
<dbReference type="EC" id="6.1.1.16" evidence="2"/>
<protein>
    <recommendedName>
        <fullName evidence="2">cysteine--tRNA ligase</fullName>
        <ecNumber evidence="2">6.1.1.16</ecNumber>
    </recommendedName>
    <alternativeName>
        <fullName evidence="10">Cysteinyl-tRNA synthetase</fullName>
    </alternativeName>
</protein>
<proteinExistence type="inferred from homology"/>
<keyword evidence="9" id="KW-0030">Aminoacyl-tRNA synthetase</keyword>
<evidence type="ECO:0000256" key="1">
    <source>
        <dbReference type="ARBA" id="ARBA00001947"/>
    </source>
</evidence>
<evidence type="ECO:0000256" key="5">
    <source>
        <dbReference type="ARBA" id="ARBA00022741"/>
    </source>
</evidence>
<dbReference type="InterPro" id="IPR014729">
    <property type="entry name" value="Rossmann-like_a/b/a_fold"/>
</dbReference>
<feature type="region of interest" description="Disordered" evidence="11">
    <location>
        <begin position="18"/>
        <end position="50"/>
    </location>
</feature>
<evidence type="ECO:0000259" key="12">
    <source>
        <dbReference type="Pfam" id="PF01406"/>
    </source>
</evidence>
<feature type="region of interest" description="Disordered" evidence="11">
    <location>
        <begin position="165"/>
        <end position="242"/>
    </location>
</feature>
<dbReference type="NCBIfam" id="TIGR00435">
    <property type="entry name" value="cysS"/>
    <property type="match status" value="1"/>
</dbReference>
<accession>A0ABP1G6B9</accession>
<dbReference type="Pfam" id="PF01406">
    <property type="entry name" value="tRNA-synt_1e"/>
    <property type="match status" value="1"/>
</dbReference>
<dbReference type="InterPro" id="IPR024909">
    <property type="entry name" value="Cys-tRNA/MSH_ligase"/>
</dbReference>
<feature type="compositionally biased region" description="Basic and acidic residues" evidence="11">
    <location>
        <begin position="194"/>
        <end position="227"/>
    </location>
</feature>
<evidence type="ECO:0000256" key="2">
    <source>
        <dbReference type="ARBA" id="ARBA00012832"/>
    </source>
</evidence>
<dbReference type="SUPFAM" id="SSF52374">
    <property type="entry name" value="Nucleotidylyl transferase"/>
    <property type="match status" value="1"/>
</dbReference>
<keyword evidence="8" id="KW-0648">Protein biosynthesis</keyword>
<evidence type="ECO:0000256" key="6">
    <source>
        <dbReference type="ARBA" id="ARBA00022833"/>
    </source>
</evidence>
<dbReference type="InterPro" id="IPR032678">
    <property type="entry name" value="tRNA-synt_1_cat_dom"/>
</dbReference>
<dbReference type="CDD" id="cd00672">
    <property type="entry name" value="CysRS_core"/>
    <property type="match status" value="1"/>
</dbReference>
<keyword evidence="5" id="KW-0547">Nucleotide-binding</keyword>
<evidence type="ECO:0000256" key="4">
    <source>
        <dbReference type="ARBA" id="ARBA00022723"/>
    </source>
</evidence>
<feature type="compositionally biased region" description="Basic and acidic residues" evidence="11">
    <location>
        <begin position="165"/>
        <end position="179"/>
    </location>
</feature>
<evidence type="ECO:0000313" key="14">
    <source>
        <dbReference type="Proteomes" id="UP001497392"/>
    </source>
</evidence>
<feature type="compositionally biased region" description="Polar residues" evidence="11">
    <location>
        <begin position="18"/>
        <end position="41"/>
    </location>
</feature>
<dbReference type="Proteomes" id="UP001497392">
    <property type="component" value="Unassembled WGS sequence"/>
</dbReference>
<dbReference type="SUPFAM" id="SSF47323">
    <property type="entry name" value="Anticodon-binding domain of a subclass of class I aminoacyl-tRNA synthetases"/>
    <property type="match status" value="1"/>
</dbReference>
<dbReference type="InterPro" id="IPR009080">
    <property type="entry name" value="tRNAsynth_Ia_anticodon-bd"/>
</dbReference>
<dbReference type="HAMAP" id="MF_00041">
    <property type="entry name" value="Cys_tRNA_synth"/>
    <property type="match status" value="1"/>
</dbReference>
<dbReference type="Gene3D" id="3.40.50.620">
    <property type="entry name" value="HUPs"/>
    <property type="match status" value="2"/>
</dbReference>
<evidence type="ECO:0000313" key="13">
    <source>
        <dbReference type="EMBL" id="CAL5227811.1"/>
    </source>
</evidence>
<sequence>MDLFRSSIQCENTTGSSLTAAASDKTGSVTPSQRTQFTQGPFDQGEGRPRERAQELTLYNTLTRQRDVFVPLNEHGRNVTWYTCGPTVYDSAHLGHARYYVTMDMLRRVMETHFGYNIDFVMNVTDIDDKIIKRARLNHLRDQYLASTPDDSKVLQEVLEAMTESAKKQQQTRDEVQERLDEEASASGSHKQRSKDLSERLRMEDTKLQRKQQNLKEAESLRDRWHETANGSAESSASSSRRDRLIELGGDDLAEKLDSLHGGEVTDHSIYREHAGRYEQDFLDDLEKLGCKMPSDLTRVSDFILEITEYIDKIHQNGMAYSINGSVYFDTQAFVKDDHHKYGKLAPQAVGSLQAEDGEANFATKDKKSPKDFALWKAAKPGEPSWPSPKCAQDAACEGRPGWHIECSAMASHMFGQSMDIHTGGADLAFPHHENEVAQAEAYYHHEHRQHCCNGTPWEPQWVNYFLHVGHLNINGCKMSKSLKNFISIRKALERTHARVLRLMFAMAPWERPMTYTDGETEAEAQRKDEVLKSFFARAQALLAKFKPVSRRLATKRLDKEDDLAADLTLARNKVDEALLDSINLSGALDALFDLVKSANRYMDEREASAEKNKDLQPRAFLLGQVTEYVGKILSEFGIEGYSFGGGGGDAGSRAADLQAFAGFRGAVRDHAKSGLGSSSEPKDALKNILQAADRVRDKDMPDLGIRLEDRADGSWIIKEMSPDEQKEIRDGEAAARAKEEKRQKEAREAEQKRQSSDQDKLKKLEMQYASLQAAEDPKKKAASIKNLWATLKQLKVGPQDHTFGPDERRVVEDILSGSRNVHEKQRQGFEAAWALLNRADASDADKQKAERELLQKIKEALPEATEPWLIQIVPQKLKDAGL</sequence>
<keyword evidence="4" id="KW-0479">Metal-binding</keyword>
<dbReference type="PRINTS" id="PR00983">
    <property type="entry name" value="TRNASYNTHCYS"/>
</dbReference>
<dbReference type="Gene3D" id="1.20.120.1910">
    <property type="entry name" value="Cysteine-tRNA ligase, C-terminal anti-codon recognition domain"/>
    <property type="match status" value="1"/>
</dbReference>
<evidence type="ECO:0000256" key="9">
    <source>
        <dbReference type="ARBA" id="ARBA00023146"/>
    </source>
</evidence>
<dbReference type="InterPro" id="IPR015803">
    <property type="entry name" value="Cys-tRNA-ligase"/>
</dbReference>